<gene>
    <name evidence="1" type="ORF">CERZMDRAFT_98815</name>
</gene>
<sequence>MRITDGDMSSRGTNVQQALGQRLRAATGSTSLDCDDSEYLVTHHRRYRRLSQPLGHSTTLEDEHATSEAPSEQLAVVAQVFETYELVEGILLQLSPKDIKNCKRVNPYIRGIIKRSFPLRDRRFGPFPAHHTTLWSKESTGPVKCLPGPISLRDASTRHIMDRHRPRVPHTAIPVALNETIVDIRDHKKFHCDHARKFFPNANMTDDEALSLIIHQRLQYPSCEFAVRLDKAMHGVLDMTFTMPPVSHLEVLVHNPDAPRKWKYNPQLMLNYRPSGYEYYRRVRVQCSEGIRVRHVVAAVREELGERWVKQLWQPGAWYNVLDKKTIVVSKEMMDFVKEKGVVEHPGQHLRRRNYEATYGDRPHTSESD</sequence>
<dbReference type="Proteomes" id="UP000799539">
    <property type="component" value="Unassembled WGS sequence"/>
</dbReference>
<dbReference type="OrthoDB" id="3637467at2759"/>
<protein>
    <submittedName>
        <fullName evidence="1">Uncharacterized protein</fullName>
    </submittedName>
</protein>
<evidence type="ECO:0000313" key="1">
    <source>
        <dbReference type="EMBL" id="KAF2211084.1"/>
    </source>
</evidence>
<dbReference type="EMBL" id="ML992678">
    <property type="protein sequence ID" value="KAF2211084.1"/>
    <property type="molecule type" value="Genomic_DNA"/>
</dbReference>
<evidence type="ECO:0000313" key="2">
    <source>
        <dbReference type="Proteomes" id="UP000799539"/>
    </source>
</evidence>
<accession>A0A6A6FCG8</accession>
<reference evidence="1" key="1">
    <citation type="journal article" date="2020" name="Stud. Mycol.">
        <title>101 Dothideomycetes genomes: a test case for predicting lifestyles and emergence of pathogens.</title>
        <authorList>
            <person name="Haridas S."/>
            <person name="Albert R."/>
            <person name="Binder M."/>
            <person name="Bloem J."/>
            <person name="Labutti K."/>
            <person name="Salamov A."/>
            <person name="Andreopoulos B."/>
            <person name="Baker S."/>
            <person name="Barry K."/>
            <person name="Bills G."/>
            <person name="Bluhm B."/>
            <person name="Cannon C."/>
            <person name="Castanera R."/>
            <person name="Culley D."/>
            <person name="Daum C."/>
            <person name="Ezra D."/>
            <person name="Gonzalez J."/>
            <person name="Henrissat B."/>
            <person name="Kuo A."/>
            <person name="Liang C."/>
            <person name="Lipzen A."/>
            <person name="Lutzoni F."/>
            <person name="Magnuson J."/>
            <person name="Mondo S."/>
            <person name="Nolan M."/>
            <person name="Ohm R."/>
            <person name="Pangilinan J."/>
            <person name="Park H.-J."/>
            <person name="Ramirez L."/>
            <person name="Alfaro M."/>
            <person name="Sun H."/>
            <person name="Tritt A."/>
            <person name="Yoshinaga Y."/>
            <person name="Zwiers L.-H."/>
            <person name="Turgeon B."/>
            <person name="Goodwin S."/>
            <person name="Spatafora J."/>
            <person name="Crous P."/>
            <person name="Grigoriev I."/>
        </authorList>
    </citation>
    <scope>NUCLEOTIDE SEQUENCE</scope>
    <source>
        <strain evidence="1">SCOH1-5</strain>
    </source>
</reference>
<keyword evidence="2" id="KW-1185">Reference proteome</keyword>
<dbReference type="AlphaFoldDB" id="A0A6A6FCG8"/>
<proteinExistence type="predicted"/>
<name>A0A6A6FCG8_9PEZI</name>
<organism evidence="1 2">
    <name type="scientific">Cercospora zeae-maydis SCOH1-5</name>
    <dbReference type="NCBI Taxonomy" id="717836"/>
    <lineage>
        <taxon>Eukaryota</taxon>
        <taxon>Fungi</taxon>
        <taxon>Dikarya</taxon>
        <taxon>Ascomycota</taxon>
        <taxon>Pezizomycotina</taxon>
        <taxon>Dothideomycetes</taxon>
        <taxon>Dothideomycetidae</taxon>
        <taxon>Mycosphaerellales</taxon>
        <taxon>Mycosphaerellaceae</taxon>
        <taxon>Cercospora</taxon>
    </lineage>
</organism>